<dbReference type="CDD" id="cd17503">
    <property type="entry name" value="MFS_LmrB_MDR_like"/>
    <property type="match status" value="1"/>
</dbReference>
<dbReference type="RefSeq" id="WP_121535025.1">
    <property type="nucleotide sequence ID" value="NZ_RCHI01000032.1"/>
</dbReference>
<evidence type="ECO:0000256" key="2">
    <source>
        <dbReference type="ARBA" id="ARBA00022448"/>
    </source>
</evidence>
<name>A0A421BJ64_9RHOB</name>
<keyword evidence="4 7" id="KW-0812">Transmembrane</keyword>
<dbReference type="PROSITE" id="PS50850">
    <property type="entry name" value="MFS"/>
    <property type="match status" value="1"/>
</dbReference>
<dbReference type="Pfam" id="PF07690">
    <property type="entry name" value="MFS_1"/>
    <property type="match status" value="1"/>
</dbReference>
<dbReference type="GO" id="GO:0022857">
    <property type="term" value="F:transmembrane transporter activity"/>
    <property type="evidence" value="ECO:0007669"/>
    <property type="project" value="InterPro"/>
</dbReference>
<dbReference type="EMBL" id="RCHI01000032">
    <property type="protein sequence ID" value="RLL61440.1"/>
    <property type="molecule type" value="Genomic_DNA"/>
</dbReference>
<keyword evidence="2" id="KW-0813">Transport</keyword>
<feature type="transmembrane region" description="Helical" evidence="7">
    <location>
        <begin position="486"/>
        <end position="504"/>
    </location>
</feature>
<feature type="transmembrane region" description="Helical" evidence="7">
    <location>
        <begin position="57"/>
        <end position="75"/>
    </location>
</feature>
<feature type="transmembrane region" description="Helical" evidence="7">
    <location>
        <begin position="173"/>
        <end position="196"/>
    </location>
</feature>
<evidence type="ECO:0000256" key="6">
    <source>
        <dbReference type="ARBA" id="ARBA00023136"/>
    </source>
</evidence>
<keyword evidence="5 7" id="KW-1133">Transmembrane helix</keyword>
<gene>
    <name evidence="9" type="ORF">DYS74_18085</name>
</gene>
<evidence type="ECO:0000256" key="5">
    <source>
        <dbReference type="ARBA" id="ARBA00022989"/>
    </source>
</evidence>
<evidence type="ECO:0000259" key="8">
    <source>
        <dbReference type="PROSITE" id="PS50850"/>
    </source>
</evidence>
<dbReference type="PANTHER" id="PTHR23501:SF51">
    <property type="entry name" value="MULTIDRUG RESISTANCE PROTEIN B"/>
    <property type="match status" value="1"/>
</dbReference>
<evidence type="ECO:0000256" key="7">
    <source>
        <dbReference type="SAM" id="Phobius"/>
    </source>
</evidence>
<feature type="transmembrane region" description="Helical" evidence="7">
    <location>
        <begin position="112"/>
        <end position="133"/>
    </location>
</feature>
<evidence type="ECO:0000256" key="1">
    <source>
        <dbReference type="ARBA" id="ARBA00004651"/>
    </source>
</evidence>
<keyword evidence="10" id="KW-1185">Reference proteome</keyword>
<feature type="transmembrane region" description="Helical" evidence="7">
    <location>
        <begin position="145"/>
        <end position="167"/>
    </location>
</feature>
<evidence type="ECO:0000313" key="10">
    <source>
        <dbReference type="Proteomes" id="UP000279673"/>
    </source>
</evidence>
<feature type="transmembrane region" description="Helical" evidence="7">
    <location>
        <begin position="277"/>
        <end position="298"/>
    </location>
</feature>
<dbReference type="Gene3D" id="1.20.1250.20">
    <property type="entry name" value="MFS general substrate transporter like domains"/>
    <property type="match status" value="1"/>
</dbReference>
<feature type="domain" description="Major facilitator superfamily (MFS) profile" evidence="8">
    <location>
        <begin position="21"/>
        <end position="509"/>
    </location>
</feature>
<protein>
    <submittedName>
        <fullName evidence="9">DHA2 family efflux MFS transporter permease subunit</fullName>
    </submittedName>
</protein>
<dbReference type="PANTHER" id="PTHR23501">
    <property type="entry name" value="MAJOR FACILITATOR SUPERFAMILY"/>
    <property type="match status" value="1"/>
</dbReference>
<accession>A0A421BJ64</accession>
<dbReference type="Proteomes" id="UP000279673">
    <property type="component" value="Unassembled WGS sequence"/>
</dbReference>
<dbReference type="NCBIfam" id="TIGR00711">
    <property type="entry name" value="efflux_EmrB"/>
    <property type="match status" value="1"/>
</dbReference>
<dbReference type="InterPro" id="IPR020846">
    <property type="entry name" value="MFS_dom"/>
</dbReference>
<reference evidence="9 10" key="1">
    <citation type="submission" date="2018-10" db="EMBL/GenBank/DDBJ databases">
        <title>Rhodobacter sp . BO-81.</title>
        <authorList>
            <person name="Im W.T."/>
        </authorList>
    </citation>
    <scope>NUCLEOTIDE SEQUENCE [LARGE SCALE GENOMIC DNA]</scope>
    <source>
        <strain evidence="9 10">BO-81</strain>
    </source>
</reference>
<feature type="transmembrane region" description="Helical" evidence="7">
    <location>
        <begin position="310"/>
        <end position="335"/>
    </location>
</feature>
<dbReference type="InterPro" id="IPR004638">
    <property type="entry name" value="EmrB-like"/>
</dbReference>
<organism evidence="9 10">
    <name type="scientific">Paenirhodobacter hankyongi</name>
    <dbReference type="NCBI Taxonomy" id="2294033"/>
    <lineage>
        <taxon>Bacteria</taxon>
        <taxon>Pseudomonadati</taxon>
        <taxon>Pseudomonadota</taxon>
        <taxon>Alphaproteobacteria</taxon>
        <taxon>Rhodobacterales</taxon>
        <taxon>Rhodobacter group</taxon>
        <taxon>Paenirhodobacter</taxon>
    </lineage>
</organism>
<feature type="transmembrane region" description="Helical" evidence="7">
    <location>
        <begin position="208"/>
        <end position="227"/>
    </location>
</feature>
<sequence length="516" mass="54443">MSLAAGQAAAPARADAQAWLSVAAGTIGALMATLDISITNAALPVIQGEIGASPTEATWVSTAYLVAEIVMIPLTGWFSRIFGIRDFLLLSTVLFTAFSVMCGMSSSLTMMIVGRIGQGFFGGAMIPTALTIVSTRLPPAQQPIGIALFGMTAVLGPVVGPLLGGWLTEHVSWHYAFFLNIPVGVGLVGLLFFGLHKERLNPAAFWRADWLGIFGLSLALGALTVVLEEGQRDMWFDSPLIRGLSAATVLGLIALLIGQKRAAEPVIDLSILKGRAFFGVFVLSLSLGAGLYGVLYLIPQFLAAVPGYNAQQSGVIVLISGVPTMMIMPFFPWLVRHLDLRLAVAGGMALFAWGCWVDITLTAQSSGDDFTLSQVLRGFGQGFALLFLNQAAASSVPPEKAEDASGLFNAARNLGGSVGLSMIATLQDRRGSFHAERLAEALPAGSPQLQGLLHGDGGTPQALALKLQLAARVITEQARVMTFNDLFYVFALLLFVCIPLAVLLRPLPKGAGLAIH</sequence>
<comment type="subcellular location">
    <subcellularLocation>
        <location evidence="1">Cell membrane</location>
        <topology evidence="1">Multi-pass membrane protein</topology>
    </subcellularLocation>
</comment>
<dbReference type="SUPFAM" id="SSF103473">
    <property type="entry name" value="MFS general substrate transporter"/>
    <property type="match status" value="1"/>
</dbReference>
<comment type="caution">
    <text evidence="9">The sequence shown here is derived from an EMBL/GenBank/DDBJ whole genome shotgun (WGS) entry which is preliminary data.</text>
</comment>
<feature type="transmembrane region" description="Helical" evidence="7">
    <location>
        <begin position="239"/>
        <end position="257"/>
    </location>
</feature>
<keyword evidence="3" id="KW-1003">Cell membrane</keyword>
<proteinExistence type="predicted"/>
<dbReference type="InterPro" id="IPR036259">
    <property type="entry name" value="MFS_trans_sf"/>
</dbReference>
<feature type="transmembrane region" description="Helical" evidence="7">
    <location>
        <begin position="87"/>
        <end position="106"/>
    </location>
</feature>
<dbReference type="AlphaFoldDB" id="A0A421BJ64"/>
<evidence type="ECO:0000313" key="9">
    <source>
        <dbReference type="EMBL" id="RLL61440.1"/>
    </source>
</evidence>
<dbReference type="GO" id="GO:0005886">
    <property type="term" value="C:plasma membrane"/>
    <property type="evidence" value="ECO:0007669"/>
    <property type="project" value="UniProtKB-SubCell"/>
</dbReference>
<dbReference type="InterPro" id="IPR011701">
    <property type="entry name" value="MFS"/>
</dbReference>
<dbReference type="Gene3D" id="1.20.1720.10">
    <property type="entry name" value="Multidrug resistance protein D"/>
    <property type="match status" value="1"/>
</dbReference>
<keyword evidence="6 7" id="KW-0472">Membrane</keyword>
<evidence type="ECO:0000256" key="4">
    <source>
        <dbReference type="ARBA" id="ARBA00022692"/>
    </source>
</evidence>
<evidence type="ECO:0000256" key="3">
    <source>
        <dbReference type="ARBA" id="ARBA00022475"/>
    </source>
</evidence>